<evidence type="ECO:0000256" key="1">
    <source>
        <dbReference type="ARBA" id="ARBA00005860"/>
    </source>
</evidence>
<keyword evidence="2" id="KW-0645">Protease</keyword>
<evidence type="ECO:0000313" key="9">
    <source>
        <dbReference type="EMBL" id="KAG5190342.1"/>
    </source>
</evidence>
<dbReference type="GO" id="GO:0006508">
    <property type="term" value="P:proteolysis"/>
    <property type="evidence" value="ECO:0007669"/>
    <property type="project" value="UniProtKB-KW"/>
</dbReference>
<dbReference type="GO" id="GO:0046872">
    <property type="term" value="F:metal ion binding"/>
    <property type="evidence" value="ECO:0007669"/>
    <property type="project" value="UniProtKB-KW"/>
</dbReference>
<dbReference type="EMBL" id="JAFCMP010000035">
    <property type="protein sequence ID" value="KAG5190342.1"/>
    <property type="molecule type" value="Genomic_DNA"/>
</dbReference>
<keyword evidence="6 7" id="KW-0482">Metalloprotease</keyword>
<proteinExistence type="inferred from homology"/>
<evidence type="ECO:0000256" key="2">
    <source>
        <dbReference type="ARBA" id="ARBA00022670"/>
    </source>
</evidence>
<evidence type="ECO:0000256" key="3">
    <source>
        <dbReference type="ARBA" id="ARBA00022723"/>
    </source>
</evidence>
<dbReference type="GO" id="GO:0016020">
    <property type="term" value="C:membrane"/>
    <property type="evidence" value="ECO:0007669"/>
    <property type="project" value="InterPro"/>
</dbReference>
<dbReference type="GO" id="GO:0007155">
    <property type="term" value="P:cell adhesion"/>
    <property type="evidence" value="ECO:0007669"/>
    <property type="project" value="InterPro"/>
</dbReference>
<dbReference type="OrthoDB" id="48352at2759"/>
<comment type="caution">
    <text evidence="9">The sequence shown here is derived from an EMBL/GenBank/DDBJ whole genome shotgun (WGS) entry which is preliminary data.</text>
</comment>
<comment type="similarity">
    <text evidence="1">Belongs to the peptidase M8 family.</text>
</comment>
<evidence type="ECO:0000256" key="7">
    <source>
        <dbReference type="PIRSR" id="PIRSR601577-2"/>
    </source>
</evidence>
<dbReference type="GO" id="GO:0004222">
    <property type="term" value="F:metalloendopeptidase activity"/>
    <property type="evidence" value="ECO:0007669"/>
    <property type="project" value="InterPro"/>
</dbReference>
<feature type="region of interest" description="Disordered" evidence="8">
    <location>
        <begin position="44"/>
        <end position="71"/>
    </location>
</feature>
<keyword evidence="4" id="KW-0378">Hydrolase</keyword>
<feature type="binding site" evidence="7">
    <location>
        <position position="268"/>
    </location>
    <ligand>
        <name>Zn(2+)</name>
        <dbReference type="ChEBI" id="CHEBI:29105"/>
        <note>catalytic</note>
    </ligand>
</feature>
<dbReference type="Gene3D" id="3.90.132.10">
    <property type="entry name" value="Leishmanolysin , domain 2"/>
    <property type="match status" value="1"/>
</dbReference>
<evidence type="ECO:0000313" key="10">
    <source>
        <dbReference type="Proteomes" id="UP000664859"/>
    </source>
</evidence>
<dbReference type="SUPFAM" id="SSF55486">
    <property type="entry name" value="Metalloproteases ('zincins'), catalytic domain"/>
    <property type="match status" value="1"/>
</dbReference>
<keyword evidence="5 7" id="KW-0862">Zinc</keyword>
<evidence type="ECO:0000256" key="4">
    <source>
        <dbReference type="ARBA" id="ARBA00022801"/>
    </source>
</evidence>
<organism evidence="9 10">
    <name type="scientific">Tribonema minus</name>
    <dbReference type="NCBI Taxonomy" id="303371"/>
    <lineage>
        <taxon>Eukaryota</taxon>
        <taxon>Sar</taxon>
        <taxon>Stramenopiles</taxon>
        <taxon>Ochrophyta</taxon>
        <taxon>PX clade</taxon>
        <taxon>Xanthophyceae</taxon>
        <taxon>Tribonematales</taxon>
        <taxon>Tribonemataceae</taxon>
        <taxon>Tribonema</taxon>
    </lineage>
</organism>
<name>A0A835ZDU9_9STRA</name>
<comment type="cofactor">
    <cofactor evidence="7">
        <name>Zn(2+)</name>
        <dbReference type="ChEBI" id="CHEBI:29105"/>
    </cofactor>
    <text evidence="7">Binds 1 zinc ion per subunit.</text>
</comment>
<accession>A0A835ZDU9</accession>
<dbReference type="Pfam" id="PF01457">
    <property type="entry name" value="Peptidase_M8"/>
    <property type="match status" value="1"/>
</dbReference>
<evidence type="ECO:0000256" key="5">
    <source>
        <dbReference type="ARBA" id="ARBA00022833"/>
    </source>
</evidence>
<evidence type="ECO:0000256" key="6">
    <source>
        <dbReference type="ARBA" id="ARBA00023049"/>
    </source>
</evidence>
<reference evidence="9" key="1">
    <citation type="submission" date="2021-02" db="EMBL/GenBank/DDBJ databases">
        <title>First Annotated Genome of the Yellow-green Alga Tribonema minus.</title>
        <authorList>
            <person name="Mahan K.M."/>
        </authorList>
    </citation>
    <scope>NUCLEOTIDE SEQUENCE</scope>
    <source>
        <strain evidence="9">UTEX B ZZ1240</strain>
    </source>
</reference>
<dbReference type="Proteomes" id="UP000664859">
    <property type="component" value="Unassembled WGS sequence"/>
</dbReference>
<protein>
    <recommendedName>
        <fullName evidence="11">Leishmanolysin</fullName>
    </recommendedName>
</protein>
<keyword evidence="10" id="KW-1185">Reference proteome</keyword>
<dbReference type="AlphaFoldDB" id="A0A835ZDU9"/>
<keyword evidence="3 7" id="KW-0479">Metal-binding</keyword>
<dbReference type="InterPro" id="IPR001577">
    <property type="entry name" value="Peptidase_M8"/>
</dbReference>
<gene>
    <name evidence="9" type="ORF">JKP88DRAFT_347555</name>
</gene>
<evidence type="ECO:0000256" key="8">
    <source>
        <dbReference type="SAM" id="MobiDB-lite"/>
    </source>
</evidence>
<evidence type="ECO:0008006" key="11">
    <source>
        <dbReference type="Google" id="ProtNLM"/>
    </source>
</evidence>
<sequence>MGVRAGLEPLASVLGAASGYRRLAVRLSGGLPVENHDLEAEELAEHAGGQGDPSAAPTSSPLRADADRKEGDSNGKYNIELVKIGDSDAKYDAFFAKAKQRWEQIITGDNVMDIPADKAPEDGWFSNFFEELEPYIAAVDDITIAYRISPIDGYGLVLGETSIIRFRTEQYGSFPISAAMTFDTEDVDGMIDDGVFESTILHEMGHALGFSANMWALYASKCGASCAAFDEGAPGGCAASRTYARLGLPGQLRMHAAGGSGDGQYCGHWDELQLGDELMTPVVGSGMQPLTAISISAFEDMGYLVSYETAAPIELITTVPAEWSQSATLPFTRSLLSRRKRSTFVPRAFELA</sequence>